<keyword evidence="3" id="KW-1185">Reference proteome</keyword>
<sequence>MRERGRMTTGRLAGMIENEGVPLWELDQAFWARERGVDYPLTHYDLETWEESVREGDPAARAVSDTGDLLRLIEDRYPGHRLDLRAEGGRARISLLITETRDGKLPIGVAGEYQGEAPPSRLGRAIALATVRADGLARGLDLRLKAVAGLAKRAPPYADWPVEEISTGRWGAVHHGLRLLCATANSPEGAARHATMNHKGDYGLLLCRERYETLAPQAGLPDQPARTLAQDDSGGPEF</sequence>
<dbReference type="EMBL" id="QBKP01000002">
    <property type="protein sequence ID" value="PTX52290.1"/>
    <property type="molecule type" value="Genomic_DNA"/>
</dbReference>
<protein>
    <submittedName>
        <fullName evidence="2">Uncharacterized protein</fullName>
    </submittedName>
</protein>
<proteinExistence type="predicted"/>
<dbReference type="Proteomes" id="UP000244224">
    <property type="component" value="Unassembled WGS sequence"/>
</dbReference>
<evidence type="ECO:0000256" key="1">
    <source>
        <dbReference type="SAM" id="MobiDB-lite"/>
    </source>
</evidence>
<evidence type="ECO:0000313" key="2">
    <source>
        <dbReference type="EMBL" id="PTX52290.1"/>
    </source>
</evidence>
<accession>A0A2T6B886</accession>
<dbReference type="AlphaFoldDB" id="A0A2T6B886"/>
<gene>
    <name evidence="2" type="ORF">C8N34_10268</name>
</gene>
<name>A0A2T6B886_9RHOB</name>
<organism evidence="2 3">
    <name type="scientific">Gemmobacter caeni</name>
    <dbReference type="NCBI Taxonomy" id="589035"/>
    <lineage>
        <taxon>Bacteria</taxon>
        <taxon>Pseudomonadati</taxon>
        <taxon>Pseudomonadota</taxon>
        <taxon>Alphaproteobacteria</taxon>
        <taxon>Rhodobacterales</taxon>
        <taxon>Paracoccaceae</taxon>
        <taxon>Gemmobacter</taxon>
    </lineage>
</organism>
<reference evidence="2 3" key="1">
    <citation type="submission" date="2018-04" db="EMBL/GenBank/DDBJ databases">
        <title>Genomic Encyclopedia of Archaeal and Bacterial Type Strains, Phase II (KMG-II): from individual species to whole genera.</title>
        <authorList>
            <person name="Goeker M."/>
        </authorList>
    </citation>
    <scope>NUCLEOTIDE SEQUENCE [LARGE SCALE GENOMIC DNA]</scope>
    <source>
        <strain evidence="2 3">DSM 21823</strain>
    </source>
</reference>
<comment type="caution">
    <text evidence="2">The sequence shown here is derived from an EMBL/GenBank/DDBJ whole genome shotgun (WGS) entry which is preliminary data.</text>
</comment>
<evidence type="ECO:0000313" key="3">
    <source>
        <dbReference type="Proteomes" id="UP000244224"/>
    </source>
</evidence>
<feature type="region of interest" description="Disordered" evidence="1">
    <location>
        <begin position="217"/>
        <end position="238"/>
    </location>
</feature>